<dbReference type="InterPro" id="IPR049730">
    <property type="entry name" value="SNF2/RAD54-like_C"/>
</dbReference>
<evidence type="ECO:0000256" key="1">
    <source>
        <dbReference type="ARBA" id="ARBA00022741"/>
    </source>
</evidence>
<evidence type="ECO:0000256" key="3">
    <source>
        <dbReference type="ARBA" id="ARBA00022806"/>
    </source>
</evidence>
<comment type="caution">
    <text evidence="8">The sequence shown here is derived from an EMBL/GenBank/DDBJ whole genome shotgun (WGS) entry which is preliminary data.</text>
</comment>
<dbReference type="EMBL" id="JABMCI010000067">
    <property type="protein sequence ID" value="NUU18455.1"/>
    <property type="molecule type" value="Genomic_DNA"/>
</dbReference>
<feature type="domain" description="Helicase ATP-binding" evidence="6">
    <location>
        <begin position="231"/>
        <end position="400"/>
    </location>
</feature>
<protein>
    <submittedName>
        <fullName evidence="8">DEAD/DEAH box helicase family protein</fullName>
    </submittedName>
</protein>
<reference evidence="8 9" key="1">
    <citation type="submission" date="2020-05" db="EMBL/GenBank/DDBJ databases">
        <title>Genome Sequencing of Type Strains.</title>
        <authorList>
            <person name="Lemaire J.F."/>
            <person name="Inderbitzin P."/>
            <person name="Gregorio O.A."/>
            <person name="Collins S.B."/>
            <person name="Wespe N."/>
            <person name="Knight-Connoni V."/>
        </authorList>
    </citation>
    <scope>NUCLEOTIDE SEQUENCE [LARGE SCALE GENOMIC DNA]</scope>
    <source>
        <strain evidence="8 9">ATCC 25174</strain>
    </source>
</reference>
<dbReference type="PANTHER" id="PTHR45766:SF6">
    <property type="entry name" value="SWI_SNF-RELATED MATRIX-ASSOCIATED ACTIN-DEPENDENT REGULATOR OF CHROMATIN SUBFAMILY A-LIKE PROTEIN 1"/>
    <property type="match status" value="1"/>
</dbReference>
<evidence type="ECO:0000256" key="4">
    <source>
        <dbReference type="ARBA" id="ARBA00022840"/>
    </source>
</evidence>
<proteinExistence type="predicted"/>
<name>A0A7Y6A2K6_9CELL</name>
<dbReference type="SUPFAM" id="SSF52540">
    <property type="entry name" value="P-loop containing nucleoside triphosphate hydrolases"/>
    <property type="match status" value="2"/>
</dbReference>
<keyword evidence="3 8" id="KW-0347">Helicase</keyword>
<dbReference type="RefSeq" id="WP_175348376.1">
    <property type="nucleotide sequence ID" value="NZ_JABMCI010000067.1"/>
</dbReference>
<dbReference type="InterPro" id="IPR057342">
    <property type="entry name" value="DEXDc_RapA"/>
</dbReference>
<evidence type="ECO:0000259" key="6">
    <source>
        <dbReference type="PROSITE" id="PS51192"/>
    </source>
</evidence>
<dbReference type="InterPro" id="IPR014001">
    <property type="entry name" value="Helicase_ATP-bd"/>
</dbReference>
<dbReference type="Pfam" id="PF00271">
    <property type="entry name" value="Helicase_C"/>
    <property type="match status" value="1"/>
</dbReference>
<dbReference type="PANTHER" id="PTHR45766">
    <property type="entry name" value="DNA ANNEALING HELICASE AND ENDONUCLEASE ZRANB3 FAMILY MEMBER"/>
    <property type="match status" value="1"/>
</dbReference>
<keyword evidence="5" id="KW-0175">Coiled coil</keyword>
<dbReference type="Pfam" id="PF00176">
    <property type="entry name" value="SNF2-rel_dom"/>
    <property type="match status" value="1"/>
</dbReference>
<dbReference type="CDD" id="cd18011">
    <property type="entry name" value="DEXDc_RapA"/>
    <property type="match status" value="1"/>
</dbReference>
<evidence type="ECO:0000313" key="8">
    <source>
        <dbReference type="EMBL" id="NUU18455.1"/>
    </source>
</evidence>
<evidence type="ECO:0000256" key="2">
    <source>
        <dbReference type="ARBA" id="ARBA00022801"/>
    </source>
</evidence>
<dbReference type="Gene3D" id="3.40.50.300">
    <property type="entry name" value="P-loop containing nucleotide triphosphate hydrolases"/>
    <property type="match status" value="1"/>
</dbReference>
<dbReference type="Gene3D" id="3.40.50.10810">
    <property type="entry name" value="Tandem AAA-ATPase domain"/>
    <property type="match status" value="1"/>
</dbReference>
<evidence type="ECO:0000313" key="9">
    <source>
        <dbReference type="Proteomes" id="UP000565724"/>
    </source>
</evidence>
<dbReference type="PROSITE" id="PS51192">
    <property type="entry name" value="HELICASE_ATP_BIND_1"/>
    <property type="match status" value="1"/>
</dbReference>
<keyword evidence="9" id="KW-1185">Reference proteome</keyword>
<sequence>MTQDDLFYRPLRAGLAWLTAETPQRVLVLGTPDASQVAALERLSSDVRQADAADGAERLHSGVYGFLRRGAWEALVVNGWGDEQSPIGARHRFTDEGSRRHLGIAREVLLEGWDEGRPFFGSSGLKIDDIVKIRGLDTIGRVRRVQRTDAGYRVEVYADGEIHTASEESLLKIDGDPRDPDFWVKQPPAPADDIALTLTWTKLRKPLSNTLYSFQASKTVFRAYQFIPALKILNSATGRLLIADEVGLGKTIEAGLVWSELEQRTQLRRTLVVAPSSLTLKWRTEMSRRFDRQLETIKPQRLAEMADDLLAGSDPELHAVISLESLRSASDVLDKLTTIRPRFDLVIVDEAHALRNAGNRSHILGGLLSDWADHLLFLSATPINLRSNDLYNLLSLLDDGMFPDADVFHLQLEPNEHLNAVARKIALGEPGARVVAHLDAIRLLPFGRLVAARPDFVRLAELVATPKALPHDQRAEVKQLVAELNTLSGILSRTRKIDVPDAKAIREPHEIHVEWSPAEKDFYDSVFGYYMARAMSSGTTPGFAMQMPLRQAASCLPALQATLRRRDPSLFRDDVDDVDDDEPLELDDLVDVPVLARPLGPDTKFAALRTRLIHLREQGLNQAMIFSTFRGTITYLVDQLSKDFSVREMHGGVPMGDRQPIIDGFRAGEFDILVVSEVGSEGLDFEFCNVLVNYDLPWNPMRVEQRIGRLDRFGQKNEKIFIFNMHVPGTIETDILARLYQRIGIFENSIGDLEPILRDEFRDITKQLLDPRLTDEQRRRRADEIAIAIETKAKQLKKLEEERATLSTIDQLKVDGMTESGPTDGRYVGASEIRSLIETLVRATGATLTGPDRTGVFHLRGTPELSDRLWRSRKKDKGSKFSVTALQGKLRNGDPIEVTFDAELASGRDVELLSVRHPLVDLALDNLETDHLHLRRYGSVTVPGVPAGRRYVVQVDLVETTGIRPSRELWATAVDVDTREPDDDVGPAILAALAAGQLTDAAGLVSMTSRDVLNLVKDAAWARRQSDEHRRRLDNDALSAARLASRRESFRLKAAKARSTLALVRADDRDQRIIRLAEGRLRNIEDDLRELEATMARQRELSLTMTTVALLDVIGAG</sequence>
<feature type="coiled-coil region" evidence="5">
    <location>
        <begin position="782"/>
        <end position="809"/>
    </location>
</feature>
<dbReference type="GO" id="GO:0005524">
    <property type="term" value="F:ATP binding"/>
    <property type="evidence" value="ECO:0007669"/>
    <property type="project" value="UniProtKB-KW"/>
</dbReference>
<keyword evidence="4" id="KW-0067">ATP-binding</keyword>
<dbReference type="InterPro" id="IPR027417">
    <property type="entry name" value="P-loop_NTPase"/>
</dbReference>
<gene>
    <name evidence="8" type="ORF">HP550_14455</name>
</gene>
<organism evidence="8 9">
    <name type="scientific">Cellulomonas humilata</name>
    <dbReference type="NCBI Taxonomy" id="144055"/>
    <lineage>
        <taxon>Bacteria</taxon>
        <taxon>Bacillati</taxon>
        <taxon>Actinomycetota</taxon>
        <taxon>Actinomycetes</taxon>
        <taxon>Micrococcales</taxon>
        <taxon>Cellulomonadaceae</taxon>
        <taxon>Cellulomonas</taxon>
    </lineage>
</organism>
<keyword evidence="2" id="KW-0378">Hydrolase</keyword>
<dbReference type="InterPro" id="IPR038718">
    <property type="entry name" value="SNF2-like_sf"/>
</dbReference>
<keyword evidence="1" id="KW-0547">Nucleotide-binding</keyword>
<feature type="coiled-coil region" evidence="5">
    <location>
        <begin position="1074"/>
        <end position="1101"/>
    </location>
</feature>
<evidence type="ECO:0000259" key="7">
    <source>
        <dbReference type="PROSITE" id="PS51194"/>
    </source>
</evidence>
<dbReference type="SMART" id="SM00490">
    <property type="entry name" value="HELICc"/>
    <property type="match status" value="1"/>
</dbReference>
<feature type="domain" description="Helicase C-terminal" evidence="7">
    <location>
        <begin position="607"/>
        <end position="761"/>
    </location>
</feature>
<accession>A0A7Y6A2K6</accession>
<dbReference type="GO" id="GO:0004386">
    <property type="term" value="F:helicase activity"/>
    <property type="evidence" value="ECO:0007669"/>
    <property type="project" value="UniProtKB-KW"/>
</dbReference>
<dbReference type="PROSITE" id="PS51194">
    <property type="entry name" value="HELICASE_CTER"/>
    <property type="match status" value="1"/>
</dbReference>
<evidence type="ECO:0000256" key="5">
    <source>
        <dbReference type="SAM" id="Coils"/>
    </source>
</evidence>
<dbReference type="SMART" id="SM00487">
    <property type="entry name" value="DEXDc"/>
    <property type="match status" value="1"/>
</dbReference>
<dbReference type="InterPro" id="IPR000330">
    <property type="entry name" value="SNF2_N"/>
</dbReference>
<dbReference type="GO" id="GO:0016787">
    <property type="term" value="F:hydrolase activity"/>
    <property type="evidence" value="ECO:0007669"/>
    <property type="project" value="UniProtKB-KW"/>
</dbReference>
<dbReference type="AlphaFoldDB" id="A0A7Y6A2K6"/>
<dbReference type="CDD" id="cd18793">
    <property type="entry name" value="SF2_C_SNF"/>
    <property type="match status" value="1"/>
</dbReference>
<dbReference type="InterPro" id="IPR001650">
    <property type="entry name" value="Helicase_C-like"/>
</dbReference>
<dbReference type="Proteomes" id="UP000565724">
    <property type="component" value="Unassembled WGS sequence"/>
</dbReference>